<organism evidence="2 3">
    <name type="scientific">Metamycoplasma hominis</name>
    <name type="common">Mycoplasma hominis</name>
    <dbReference type="NCBI Taxonomy" id="2098"/>
    <lineage>
        <taxon>Bacteria</taxon>
        <taxon>Bacillati</taxon>
        <taxon>Mycoplasmatota</taxon>
        <taxon>Mycoplasmoidales</taxon>
        <taxon>Metamycoplasmataceae</taxon>
        <taxon>Metamycoplasma</taxon>
    </lineage>
</organism>
<dbReference type="Proteomes" id="UP000029712">
    <property type="component" value="Chromosome"/>
</dbReference>
<evidence type="ECO:0000313" key="3">
    <source>
        <dbReference type="Proteomes" id="UP000029712"/>
    </source>
</evidence>
<sequence>MKKGKAKETKTIDVDKQEKKSIRIRRVKTGFLFSGILIPLVCVVAIPLSLNKNYSLKRTKYFTDDRTLYSIDKNTINENNKTYKILTLTSKSLNVSDIMSESARYMNIPQKSFNNSVTYSNKINIRTNTNLLKNTKINETKVTKITNSNQTIFKLDLIQLWNEINSKSNKKISEFDFLSNIESINNAMTYSYIKNNKLFYFDNKQGYSGYIIQKFFENFDVEIRKENLKNKNVNVLEAFISSTIELNESLTEIKKITFDTKITLKYEI</sequence>
<reference evidence="2 3" key="2">
    <citation type="submission" date="2018-10" db="EMBL/GenBank/DDBJ databases">
        <title>Detection and isolation of Mycoplasma hominis as a predominant microorganism from pelvic cavity of patient with salpingitis and tubo-ovarian abscess.</title>
        <authorList>
            <person name="Guschin A.E."/>
            <person name="Khayrullina G.A."/>
            <person name="Rakovskaya I.V."/>
            <person name="Shelenkov A.A."/>
            <person name="Shagin D.A."/>
        </authorList>
    </citation>
    <scope>NUCLEOTIDE SEQUENCE [LARGE SCALE GENOMIC DNA]</scope>
    <source>
        <strain evidence="3">TOA</strain>
    </source>
</reference>
<evidence type="ECO:0000256" key="1">
    <source>
        <dbReference type="SAM" id="Phobius"/>
    </source>
</evidence>
<name>A0A454C9Z8_METHO</name>
<dbReference type="AlphaFoldDB" id="A0A454C9Z8"/>
<dbReference type="OrthoDB" id="397949at2"/>
<keyword evidence="1" id="KW-1133">Transmembrane helix</keyword>
<feature type="transmembrane region" description="Helical" evidence="1">
    <location>
        <begin position="29"/>
        <end position="50"/>
    </location>
</feature>
<keyword evidence="1" id="KW-0472">Membrane</keyword>
<proteinExistence type="predicted"/>
<keyword evidence="1" id="KW-0812">Transmembrane</keyword>
<accession>A0A454C9Z8</accession>
<reference evidence="2 3" key="1">
    <citation type="submission" date="2014-08" db="EMBL/GenBank/DDBJ databases">
        <authorList>
            <person name="Kuleshov K."/>
            <person name="Dedkov V."/>
            <person name="Markelov M."/>
            <person name="Pimkina E."/>
        </authorList>
    </citation>
    <scope>NUCLEOTIDE SEQUENCE [LARGE SCALE GENOMIC DNA]</scope>
    <source>
        <strain evidence="3">TOA</strain>
    </source>
</reference>
<protein>
    <submittedName>
        <fullName evidence="2">Uncharacterized protein</fullName>
    </submittedName>
</protein>
<dbReference type="EMBL" id="CP033021">
    <property type="protein sequence ID" value="AYN65530.1"/>
    <property type="molecule type" value="Genomic_DNA"/>
</dbReference>
<dbReference type="RefSeq" id="WP_036439128.1">
    <property type="nucleotide sequence ID" value="NZ_CP033021.1"/>
</dbReference>
<gene>
    <name evidence="2" type="ORF">KN71_002400</name>
</gene>
<evidence type="ECO:0000313" key="2">
    <source>
        <dbReference type="EMBL" id="AYN65530.1"/>
    </source>
</evidence>